<dbReference type="GO" id="GO:0019867">
    <property type="term" value="C:outer membrane"/>
    <property type="evidence" value="ECO:0007669"/>
    <property type="project" value="InterPro"/>
</dbReference>
<dbReference type="Pfam" id="PF07244">
    <property type="entry name" value="POTRA"/>
    <property type="match status" value="3"/>
</dbReference>
<feature type="domain" description="POTRA" evidence="7">
    <location>
        <begin position="125"/>
        <end position="204"/>
    </location>
</feature>
<dbReference type="EMBL" id="VBAJ01000196">
    <property type="protein sequence ID" value="TMJ07101.1"/>
    <property type="molecule type" value="Genomic_DNA"/>
</dbReference>
<dbReference type="PANTHER" id="PTHR12815:SF18">
    <property type="entry name" value="SORTING AND ASSEMBLY MACHINERY COMPONENT 50 HOMOLOG"/>
    <property type="match status" value="1"/>
</dbReference>
<evidence type="ECO:0000256" key="3">
    <source>
        <dbReference type="ARBA" id="ARBA00022692"/>
    </source>
</evidence>
<keyword evidence="4" id="KW-0472">Membrane</keyword>
<name>A0A537LGG4_9BACT</name>
<feature type="signal peptide" evidence="6">
    <location>
        <begin position="1"/>
        <end position="27"/>
    </location>
</feature>
<keyword evidence="3" id="KW-0812">Transmembrane</keyword>
<feature type="chain" id="PRO_5022038258" description="POTRA domain-containing protein" evidence="6">
    <location>
        <begin position="28"/>
        <end position="614"/>
    </location>
</feature>
<dbReference type="InterPro" id="IPR034746">
    <property type="entry name" value="POTRA"/>
</dbReference>
<dbReference type="AlphaFoldDB" id="A0A537LGG4"/>
<dbReference type="Pfam" id="PF01103">
    <property type="entry name" value="Omp85"/>
    <property type="match status" value="1"/>
</dbReference>
<evidence type="ECO:0000256" key="1">
    <source>
        <dbReference type="ARBA" id="ARBA00004370"/>
    </source>
</evidence>
<dbReference type="Gene3D" id="3.10.20.310">
    <property type="entry name" value="membrane protein fhac"/>
    <property type="match status" value="3"/>
</dbReference>
<sequence>MSRPAFRLLVAPVVVACIALLSAPGLTQSPAPQPSPAAPQQPSPPPASPPPPIVKRIEVSGNVKIASEQILAVVTQTKAGEPLNDEKLRADVRAINDLGWFADVSARFEPEQGGVAVIFLVTENPTVVDIVIEGNTAVTAGEIRAALGVPVGEVLNLTKMRDGARSVQKLYADKGFGLARVADLSLLPMERLNEARLRVRIAEGVVEAVRFEGLRKTLPVVAARYVRETKPGVVFNLNVLQRDLQRLFDTGLFESIRARPEPGAAPDSTVITIEVKEARTASASFGLGYSSSEGLLGFIEYRDRNWQGLGQSVAVRAERAVQEGTAEQLNYEVSLNEPFLDPLGTGLDLSLFSRNSVEQEYALLSGQATSRFSLRRDGATLGLSRPLDGVTTGLIRLRSEFTNFSALPLDPSDPVPCGPAPDPRCPPPSLLTPGRVVSFQLSAIRDTRNSRFAPTSGDRILASAELAPLWLGGEFDFTKLNLDYQRLFPTGGGAAFVVRLLGGLANGTVPLQDQFVLGGPSTVRGLPSGFKRDTSILVGNLEYRFPMSALIPSFTDVSLVLFADSGAAPLDSTPETGYGVGIAINTPLGPIRIDLAWRGLDGSRQTWLSLGAPF</sequence>
<comment type="subcellular location">
    <subcellularLocation>
        <location evidence="1">Membrane</location>
    </subcellularLocation>
</comment>
<reference evidence="8 9" key="1">
    <citation type="journal article" date="2019" name="Nat. Microbiol.">
        <title>Mediterranean grassland soil C-N compound turnover is dependent on rainfall and depth, and is mediated by genomically divergent microorganisms.</title>
        <authorList>
            <person name="Diamond S."/>
            <person name="Andeer P.F."/>
            <person name="Li Z."/>
            <person name="Crits-Christoph A."/>
            <person name="Burstein D."/>
            <person name="Anantharaman K."/>
            <person name="Lane K.R."/>
            <person name="Thomas B.C."/>
            <person name="Pan C."/>
            <person name="Northen T.R."/>
            <person name="Banfield J.F."/>
        </authorList>
    </citation>
    <scope>NUCLEOTIDE SEQUENCE [LARGE SCALE GENOMIC DNA]</scope>
    <source>
        <strain evidence="8">NP_2</strain>
    </source>
</reference>
<organism evidence="8 9">
    <name type="scientific">Candidatus Segetimicrobium genomatis</name>
    <dbReference type="NCBI Taxonomy" id="2569760"/>
    <lineage>
        <taxon>Bacteria</taxon>
        <taxon>Bacillati</taxon>
        <taxon>Candidatus Sysuimicrobiota</taxon>
        <taxon>Candidatus Sysuimicrobiia</taxon>
        <taxon>Candidatus Sysuimicrobiales</taxon>
        <taxon>Candidatus Segetimicrobiaceae</taxon>
        <taxon>Candidatus Segetimicrobium</taxon>
    </lineage>
</organism>
<feature type="domain" description="POTRA" evidence="7">
    <location>
        <begin position="52"/>
        <end position="124"/>
    </location>
</feature>
<dbReference type="PANTHER" id="PTHR12815">
    <property type="entry name" value="SORTING AND ASSEMBLY MACHINERY SAMM50 PROTEIN FAMILY MEMBER"/>
    <property type="match status" value="1"/>
</dbReference>
<evidence type="ECO:0000256" key="2">
    <source>
        <dbReference type="ARBA" id="ARBA00022452"/>
    </source>
</evidence>
<dbReference type="Gene3D" id="2.40.160.50">
    <property type="entry name" value="membrane protein fhac: a member of the omp85/tpsb transporter family"/>
    <property type="match status" value="1"/>
</dbReference>
<accession>A0A537LGG4</accession>
<keyword evidence="6" id="KW-0732">Signal</keyword>
<feature type="compositionally biased region" description="Pro residues" evidence="5">
    <location>
        <begin position="31"/>
        <end position="52"/>
    </location>
</feature>
<evidence type="ECO:0000256" key="4">
    <source>
        <dbReference type="ARBA" id="ARBA00023136"/>
    </source>
</evidence>
<evidence type="ECO:0000313" key="9">
    <source>
        <dbReference type="Proteomes" id="UP000318661"/>
    </source>
</evidence>
<evidence type="ECO:0000256" key="6">
    <source>
        <dbReference type="SAM" id="SignalP"/>
    </source>
</evidence>
<evidence type="ECO:0000256" key="5">
    <source>
        <dbReference type="SAM" id="MobiDB-lite"/>
    </source>
</evidence>
<comment type="caution">
    <text evidence="8">The sequence shown here is derived from an EMBL/GenBank/DDBJ whole genome shotgun (WGS) entry which is preliminary data.</text>
</comment>
<evidence type="ECO:0000259" key="7">
    <source>
        <dbReference type="PROSITE" id="PS51779"/>
    </source>
</evidence>
<proteinExistence type="predicted"/>
<evidence type="ECO:0000313" key="8">
    <source>
        <dbReference type="EMBL" id="TMJ07101.1"/>
    </source>
</evidence>
<keyword evidence="2" id="KW-1134">Transmembrane beta strand</keyword>
<dbReference type="PROSITE" id="PS51779">
    <property type="entry name" value="POTRA"/>
    <property type="match status" value="2"/>
</dbReference>
<dbReference type="InterPro" id="IPR039910">
    <property type="entry name" value="D15-like"/>
</dbReference>
<feature type="region of interest" description="Disordered" evidence="5">
    <location>
        <begin position="28"/>
        <end position="52"/>
    </location>
</feature>
<dbReference type="InterPro" id="IPR000184">
    <property type="entry name" value="Bac_surfAg_D15"/>
</dbReference>
<dbReference type="Proteomes" id="UP000318661">
    <property type="component" value="Unassembled WGS sequence"/>
</dbReference>
<protein>
    <recommendedName>
        <fullName evidence="7">POTRA domain-containing protein</fullName>
    </recommendedName>
</protein>
<gene>
    <name evidence="8" type="ORF">E6G99_07865</name>
</gene>
<dbReference type="InterPro" id="IPR010827">
    <property type="entry name" value="BamA/TamA_POTRA"/>
</dbReference>